<dbReference type="KEGG" id="saqi:AXG55_07715"/>
<dbReference type="Proteomes" id="UP000184731">
    <property type="component" value="Chromosome"/>
</dbReference>
<dbReference type="OrthoDB" id="5295542at2"/>
<dbReference type="RefSeq" id="WP_148697541.1">
    <property type="nucleotide sequence ID" value="NZ_CP017834.1"/>
</dbReference>
<dbReference type="GO" id="GO:0016020">
    <property type="term" value="C:membrane"/>
    <property type="evidence" value="ECO:0007669"/>
    <property type="project" value="InterPro"/>
</dbReference>
<sequence length="99" mass="11117">MILIEILLKITYYLLYFYMLCLIITGILSLVGANPSNPLVGFLNALTSPPCRYVVRKFPKLIVRSQHGFYDLSPIVLILAVGCLMIIVQTIANHLGFFV</sequence>
<evidence type="ECO:0000313" key="2">
    <source>
        <dbReference type="EMBL" id="APJ03798.1"/>
    </source>
</evidence>
<keyword evidence="1" id="KW-0472">Membrane</keyword>
<dbReference type="InterPro" id="IPR003425">
    <property type="entry name" value="CCB3/YggT"/>
</dbReference>
<keyword evidence="3" id="KW-1185">Reference proteome</keyword>
<proteinExistence type="predicted"/>
<keyword evidence="1" id="KW-0812">Transmembrane</keyword>
<dbReference type="STRING" id="1915309.AXG55_07715"/>
<evidence type="ECO:0000313" key="3">
    <source>
        <dbReference type="Proteomes" id="UP000184731"/>
    </source>
</evidence>
<reference evidence="2 3" key="1">
    <citation type="submission" date="2016-10" db="EMBL/GenBank/DDBJ databases">
        <title>Silvanigrella aquatica sp. nov., isolated from a freshwater lake located in the Black Forest, Germany, description of Silvanigrellaceae fam. nov., Silvanigrellales ord. nov., reclassification of the order Bdellovibrionales in the class Oligoflexia, reclassification of the families Bacteriovoracaceae and Halobacteriovoraceae in the new order Bacteriovoracales ord. nov., and reclassification of the family Pseudobacteriovoracaceae in the order Oligoflexiales.</title>
        <authorList>
            <person name="Hahn M.W."/>
            <person name="Schmidt J."/>
            <person name="Koll U."/>
            <person name="Rohde M."/>
            <person name="Verbag S."/>
            <person name="Pitt A."/>
            <person name="Nakai R."/>
            <person name="Naganuma T."/>
            <person name="Lang E."/>
        </authorList>
    </citation>
    <scope>NUCLEOTIDE SEQUENCE [LARGE SCALE GENOMIC DNA]</scope>
    <source>
        <strain evidence="2 3">MWH-Nonnen-W8red</strain>
    </source>
</reference>
<dbReference type="AlphaFoldDB" id="A0A1L4D0T6"/>
<name>A0A1L4D0T6_9BACT</name>
<evidence type="ECO:0000256" key="1">
    <source>
        <dbReference type="SAM" id="Phobius"/>
    </source>
</evidence>
<protein>
    <recommendedName>
        <fullName evidence="4">YggT family protein</fullName>
    </recommendedName>
</protein>
<keyword evidence="1" id="KW-1133">Transmembrane helix</keyword>
<gene>
    <name evidence="2" type="ORF">AXG55_07715</name>
</gene>
<dbReference type="Pfam" id="PF02325">
    <property type="entry name" value="CCB3_YggT"/>
    <property type="match status" value="1"/>
</dbReference>
<accession>A0A1L4D0T6</accession>
<dbReference type="EMBL" id="CP017834">
    <property type="protein sequence ID" value="APJ03798.1"/>
    <property type="molecule type" value="Genomic_DNA"/>
</dbReference>
<feature type="transmembrane region" description="Helical" evidence="1">
    <location>
        <begin position="12"/>
        <end position="33"/>
    </location>
</feature>
<evidence type="ECO:0008006" key="4">
    <source>
        <dbReference type="Google" id="ProtNLM"/>
    </source>
</evidence>
<organism evidence="2 3">
    <name type="scientific">Silvanigrella aquatica</name>
    <dbReference type="NCBI Taxonomy" id="1915309"/>
    <lineage>
        <taxon>Bacteria</taxon>
        <taxon>Pseudomonadati</taxon>
        <taxon>Bdellovibrionota</taxon>
        <taxon>Oligoflexia</taxon>
        <taxon>Silvanigrellales</taxon>
        <taxon>Silvanigrellaceae</taxon>
        <taxon>Silvanigrella</taxon>
    </lineage>
</organism>
<feature type="transmembrane region" description="Helical" evidence="1">
    <location>
        <begin position="75"/>
        <end position="97"/>
    </location>
</feature>